<dbReference type="PANTHER" id="PTHR34322">
    <property type="entry name" value="TRANSPOSASE, Y1_TNP DOMAIN-CONTAINING"/>
    <property type="match status" value="1"/>
</dbReference>
<dbReference type="InterPro" id="IPR036515">
    <property type="entry name" value="Transposase_17_sf"/>
</dbReference>
<dbReference type="RefSeq" id="WP_133505280.1">
    <property type="nucleotide sequence ID" value="NZ_SNXC01000017.1"/>
</dbReference>
<evidence type="ECO:0000313" key="3">
    <source>
        <dbReference type="Proteomes" id="UP000294656"/>
    </source>
</evidence>
<dbReference type="PANTHER" id="PTHR34322:SF2">
    <property type="entry name" value="TRANSPOSASE IS200-LIKE DOMAIN-CONTAINING PROTEIN"/>
    <property type="match status" value="1"/>
</dbReference>
<dbReference type="Proteomes" id="UP000294656">
    <property type="component" value="Unassembled WGS sequence"/>
</dbReference>
<dbReference type="SMART" id="SM01321">
    <property type="entry name" value="Y1_Tnp"/>
    <property type="match status" value="1"/>
</dbReference>
<dbReference type="SUPFAM" id="SSF143422">
    <property type="entry name" value="Transposase IS200-like"/>
    <property type="match status" value="1"/>
</dbReference>
<evidence type="ECO:0000313" key="2">
    <source>
        <dbReference type="EMBL" id="TDO95366.1"/>
    </source>
</evidence>
<dbReference type="GO" id="GO:0004803">
    <property type="term" value="F:transposase activity"/>
    <property type="evidence" value="ECO:0007669"/>
    <property type="project" value="InterPro"/>
</dbReference>
<dbReference type="EMBL" id="SNXC01000017">
    <property type="protein sequence ID" value="TDO95366.1"/>
    <property type="molecule type" value="Genomic_DNA"/>
</dbReference>
<dbReference type="InterPro" id="IPR002686">
    <property type="entry name" value="Transposase_17"/>
</dbReference>
<evidence type="ECO:0000259" key="1">
    <source>
        <dbReference type="SMART" id="SM01321"/>
    </source>
</evidence>
<accession>A0A4R6M2Z6</accession>
<dbReference type="AlphaFoldDB" id="A0A4R6M2Z6"/>
<protein>
    <recommendedName>
        <fullName evidence="1">Transposase IS200-like domain-containing protein</fullName>
    </recommendedName>
</protein>
<comment type="caution">
    <text evidence="2">The sequence shown here is derived from an EMBL/GenBank/DDBJ whole genome shotgun (WGS) entry which is preliminary data.</text>
</comment>
<organism evidence="2 3">
    <name type="scientific">Marinomonas balearica</name>
    <dbReference type="NCBI Taxonomy" id="491947"/>
    <lineage>
        <taxon>Bacteria</taxon>
        <taxon>Pseudomonadati</taxon>
        <taxon>Pseudomonadota</taxon>
        <taxon>Gammaproteobacteria</taxon>
        <taxon>Oceanospirillales</taxon>
        <taxon>Oceanospirillaceae</taxon>
        <taxon>Marinomonas</taxon>
    </lineage>
</organism>
<gene>
    <name evidence="2" type="ORF">DFP79_3607</name>
</gene>
<keyword evidence="3" id="KW-1185">Reference proteome</keyword>
<proteinExistence type="predicted"/>
<feature type="domain" description="Transposase IS200-like" evidence="1">
    <location>
        <begin position="12"/>
        <end position="187"/>
    </location>
</feature>
<dbReference type="GO" id="GO:0003677">
    <property type="term" value="F:DNA binding"/>
    <property type="evidence" value="ECO:0007669"/>
    <property type="project" value="InterPro"/>
</dbReference>
<sequence>MPRPRSQQVSLSDTPYYHCISRCVRRAFLCGEDVVTGKSFEHRRGWIENRLLFLAQIFAIDVCAYAVMSNHIHVVLHVNEQDAKDWTTREVIERWHKLHKGTLLTQKYIRGEELPKAVMEMLEVTAETYRQRLMDISWFMRDLSEPIARQANFEDNCTGRFWEGRFKSQALLDEAALIACMAYVDLNPLRANIADRPETSQFTSVKKRVKSTKRAEQPKELMPFIGNERENQSTGIAFKLKDYLDLVDLTGRVVREDKRGSIDLSLSPILQRVGISHENWITIATQFESNSSSIVGAEASLKEYSYSNPKARPNRRCTRLLA</sequence>
<dbReference type="OrthoDB" id="9814067at2"/>
<reference evidence="2 3" key="1">
    <citation type="submission" date="2019-03" db="EMBL/GenBank/DDBJ databases">
        <title>Genomic Encyclopedia of Type Strains, Phase III (KMG-III): the genomes of soil and plant-associated and newly described type strains.</title>
        <authorList>
            <person name="Whitman W."/>
        </authorList>
    </citation>
    <scope>NUCLEOTIDE SEQUENCE [LARGE SCALE GENOMIC DNA]</scope>
    <source>
        <strain evidence="2 3">CECT 7378</strain>
    </source>
</reference>
<dbReference type="GO" id="GO:0006313">
    <property type="term" value="P:DNA transposition"/>
    <property type="evidence" value="ECO:0007669"/>
    <property type="project" value="InterPro"/>
</dbReference>
<name>A0A4R6M2Z6_9GAMM</name>
<dbReference type="Gene3D" id="3.30.70.1290">
    <property type="entry name" value="Transposase IS200-like"/>
    <property type="match status" value="1"/>
</dbReference>